<dbReference type="EMBL" id="JAGMWT010000006">
    <property type="protein sequence ID" value="KAH7126772.1"/>
    <property type="molecule type" value="Genomic_DNA"/>
</dbReference>
<keyword evidence="3" id="KW-1185">Reference proteome</keyword>
<dbReference type="OrthoDB" id="2590867at2759"/>
<feature type="compositionally biased region" description="Basic and acidic residues" evidence="1">
    <location>
        <begin position="392"/>
        <end position="410"/>
    </location>
</feature>
<feature type="compositionally biased region" description="Basic and acidic residues" evidence="1">
    <location>
        <begin position="253"/>
        <end position="262"/>
    </location>
</feature>
<gene>
    <name evidence="2" type="ORF">B0J11DRAFT_285822</name>
</gene>
<feature type="compositionally biased region" description="Basic and acidic residues" evidence="1">
    <location>
        <begin position="328"/>
        <end position="337"/>
    </location>
</feature>
<proteinExistence type="predicted"/>
<feature type="compositionally biased region" description="Low complexity" evidence="1">
    <location>
        <begin position="19"/>
        <end position="49"/>
    </location>
</feature>
<dbReference type="Proteomes" id="UP000700596">
    <property type="component" value="Unassembled WGS sequence"/>
</dbReference>
<organism evidence="2 3">
    <name type="scientific">Dendryphion nanum</name>
    <dbReference type="NCBI Taxonomy" id="256645"/>
    <lineage>
        <taxon>Eukaryota</taxon>
        <taxon>Fungi</taxon>
        <taxon>Dikarya</taxon>
        <taxon>Ascomycota</taxon>
        <taxon>Pezizomycotina</taxon>
        <taxon>Dothideomycetes</taxon>
        <taxon>Pleosporomycetidae</taxon>
        <taxon>Pleosporales</taxon>
        <taxon>Torulaceae</taxon>
        <taxon>Dendryphion</taxon>
    </lineage>
</organism>
<feature type="region of interest" description="Disordered" evidence="1">
    <location>
        <begin position="1"/>
        <end position="421"/>
    </location>
</feature>
<feature type="compositionally biased region" description="Low complexity" evidence="1">
    <location>
        <begin position="205"/>
        <end position="221"/>
    </location>
</feature>
<feature type="compositionally biased region" description="Gly residues" evidence="1">
    <location>
        <begin position="280"/>
        <end position="306"/>
    </location>
</feature>
<comment type="caution">
    <text evidence="2">The sequence shown here is derived from an EMBL/GenBank/DDBJ whole genome shotgun (WGS) entry which is preliminary data.</text>
</comment>
<feature type="compositionally biased region" description="Low complexity" evidence="1">
    <location>
        <begin position="85"/>
        <end position="160"/>
    </location>
</feature>
<dbReference type="PANTHER" id="PTHR39606">
    <property type="entry name" value="SURFACE PROTEIN, PUTATIVE-RELATED"/>
    <property type="match status" value="1"/>
</dbReference>
<accession>A0A9P9DXA0</accession>
<evidence type="ECO:0000313" key="3">
    <source>
        <dbReference type="Proteomes" id="UP000700596"/>
    </source>
</evidence>
<reference evidence="2" key="1">
    <citation type="journal article" date="2021" name="Nat. Commun.">
        <title>Genetic determinants of endophytism in the Arabidopsis root mycobiome.</title>
        <authorList>
            <person name="Mesny F."/>
            <person name="Miyauchi S."/>
            <person name="Thiergart T."/>
            <person name="Pickel B."/>
            <person name="Atanasova L."/>
            <person name="Karlsson M."/>
            <person name="Huettel B."/>
            <person name="Barry K.W."/>
            <person name="Haridas S."/>
            <person name="Chen C."/>
            <person name="Bauer D."/>
            <person name="Andreopoulos W."/>
            <person name="Pangilinan J."/>
            <person name="LaButti K."/>
            <person name="Riley R."/>
            <person name="Lipzen A."/>
            <person name="Clum A."/>
            <person name="Drula E."/>
            <person name="Henrissat B."/>
            <person name="Kohler A."/>
            <person name="Grigoriev I.V."/>
            <person name="Martin F.M."/>
            <person name="Hacquard S."/>
        </authorList>
    </citation>
    <scope>NUCLEOTIDE SEQUENCE</scope>
    <source>
        <strain evidence="2">MPI-CAGE-CH-0243</strain>
    </source>
</reference>
<feature type="compositionally biased region" description="Basic and acidic residues" evidence="1">
    <location>
        <begin position="175"/>
        <end position="191"/>
    </location>
</feature>
<evidence type="ECO:0008006" key="4">
    <source>
        <dbReference type="Google" id="ProtNLM"/>
    </source>
</evidence>
<dbReference type="PANTHER" id="PTHR39606:SF1">
    <property type="entry name" value="CELL SURFACE PROTEIN"/>
    <property type="match status" value="1"/>
</dbReference>
<feature type="compositionally biased region" description="Basic and acidic residues" evidence="1">
    <location>
        <begin position="1"/>
        <end position="18"/>
    </location>
</feature>
<evidence type="ECO:0000313" key="2">
    <source>
        <dbReference type="EMBL" id="KAH7126772.1"/>
    </source>
</evidence>
<feature type="compositionally biased region" description="Basic and acidic residues" evidence="1">
    <location>
        <begin position="55"/>
        <end position="71"/>
    </location>
</feature>
<dbReference type="AlphaFoldDB" id="A0A9P9DXA0"/>
<sequence length="421" mass="41060">MEKIKAKVEQVLHKDKDTTTTGTHGTTTHGTTAGTGTHTGTHTGTTGTHISDPSGPHDSRAANKVDPRVDSDLPGAAGNTGGAYGTHTTGHGLSGNTTSSGLGHSTHGTTGLGSNTTSTHGTTGLGSNTHGTHGTTGLGSNTTSTHGTHGTTGLGSNTHGTTGGFGSNSRSDPSGPHDSKLANKLDPRVDSDQPGNFGNSGGARTGNTGIGHSTGHSTTGHTSGGGLTSGTTGAYGSDPSGPHDSRFANSADPRVDHDRDGSRTVGNTGAGYSGTHTGAGLSGGSHTGAGLSGGSHTGAGLSGGSHTGTYGSDPSGPHNSRLANSADPRVDHDRDGSRTTGNTGAGLTGGHNTHGTHGTTGGLGGHSNTTGYSGTTAGGNLPGPADKTAGPHKSDVLNKLDPRVDSDVDGSKTVGQQPTYR</sequence>
<protein>
    <recommendedName>
        <fullName evidence="4">Cell surface protein</fullName>
    </recommendedName>
</protein>
<name>A0A9P9DXA0_9PLEO</name>
<evidence type="ECO:0000256" key="1">
    <source>
        <dbReference type="SAM" id="MobiDB-lite"/>
    </source>
</evidence>